<dbReference type="AlphaFoldDB" id="A0AAV8QEU9"/>
<accession>A0AAV8QEU9</accession>
<name>A0AAV8QEU9_ENSVE</name>
<comment type="caution">
    <text evidence="1">The sequence shown here is derived from an EMBL/GenBank/DDBJ whole genome shotgun (WGS) entry which is preliminary data.</text>
</comment>
<organism evidence="1 2">
    <name type="scientific">Ensete ventricosum</name>
    <name type="common">Abyssinian banana</name>
    <name type="synonym">Musa ensete</name>
    <dbReference type="NCBI Taxonomy" id="4639"/>
    <lineage>
        <taxon>Eukaryota</taxon>
        <taxon>Viridiplantae</taxon>
        <taxon>Streptophyta</taxon>
        <taxon>Embryophyta</taxon>
        <taxon>Tracheophyta</taxon>
        <taxon>Spermatophyta</taxon>
        <taxon>Magnoliopsida</taxon>
        <taxon>Liliopsida</taxon>
        <taxon>Zingiberales</taxon>
        <taxon>Musaceae</taxon>
        <taxon>Ensete</taxon>
    </lineage>
</organism>
<dbReference type="EMBL" id="JAQQAF010000007">
    <property type="protein sequence ID" value="KAJ8470072.1"/>
    <property type="molecule type" value="Genomic_DNA"/>
</dbReference>
<dbReference type="Proteomes" id="UP001222027">
    <property type="component" value="Unassembled WGS sequence"/>
</dbReference>
<reference evidence="1 2" key="1">
    <citation type="submission" date="2022-12" db="EMBL/GenBank/DDBJ databases">
        <title>Chromosome-scale assembly of the Ensete ventricosum genome.</title>
        <authorList>
            <person name="Dussert Y."/>
            <person name="Stocks J."/>
            <person name="Wendawek A."/>
            <person name="Woldeyes F."/>
            <person name="Nichols R.A."/>
            <person name="Borrell J.S."/>
        </authorList>
    </citation>
    <scope>NUCLEOTIDE SEQUENCE [LARGE SCALE GENOMIC DNA]</scope>
    <source>
        <strain evidence="2">cv. Maze</strain>
        <tissue evidence="1">Seeds</tissue>
    </source>
</reference>
<gene>
    <name evidence="1" type="ORF">OPV22_024415</name>
</gene>
<protein>
    <submittedName>
        <fullName evidence="1">Uncharacterized protein</fullName>
    </submittedName>
</protein>
<evidence type="ECO:0000313" key="1">
    <source>
        <dbReference type="EMBL" id="KAJ8470072.1"/>
    </source>
</evidence>
<evidence type="ECO:0000313" key="2">
    <source>
        <dbReference type="Proteomes" id="UP001222027"/>
    </source>
</evidence>
<proteinExistence type="predicted"/>
<keyword evidence="2" id="KW-1185">Reference proteome</keyword>
<sequence>MEEKGDQGNRRSTFRLLSFGFYHSNLLKFHRRIFWRKPYINCQKLRPNLRYHFNVIVQASCFNHAYDASSR</sequence>